<protein>
    <submittedName>
        <fullName evidence="1">Enoyl-CoA hydratase</fullName>
    </submittedName>
</protein>
<organism evidence="1 2">
    <name type="scientific">Rhodoferax sediminis</name>
    <dbReference type="NCBI Taxonomy" id="2509614"/>
    <lineage>
        <taxon>Bacteria</taxon>
        <taxon>Pseudomonadati</taxon>
        <taxon>Pseudomonadota</taxon>
        <taxon>Betaproteobacteria</taxon>
        <taxon>Burkholderiales</taxon>
        <taxon>Comamonadaceae</taxon>
        <taxon>Rhodoferax</taxon>
    </lineage>
</organism>
<name>A0A515DDK9_9BURK</name>
<evidence type="ECO:0000313" key="2">
    <source>
        <dbReference type="Proteomes" id="UP000316798"/>
    </source>
</evidence>
<dbReference type="SUPFAM" id="SSF52096">
    <property type="entry name" value="ClpP/crotonase"/>
    <property type="match status" value="1"/>
</dbReference>
<accession>A0A515DDK9</accession>
<dbReference type="Pfam" id="PF00378">
    <property type="entry name" value="ECH_1"/>
    <property type="match status" value="1"/>
</dbReference>
<dbReference type="AlphaFoldDB" id="A0A515DDK9"/>
<dbReference type="GO" id="GO:0006635">
    <property type="term" value="P:fatty acid beta-oxidation"/>
    <property type="evidence" value="ECO:0007669"/>
    <property type="project" value="TreeGrafter"/>
</dbReference>
<dbReference type="GO" id="GO:0003824">
    <property type="term" value="F:catalytic activity"/>
    <property type="evidence" value="ECO:0007669"/>
    <property type="project" value="UniProtKB-ARBA"/>
</dbReference>
<sequence length="263" mass="27498">MNTHPELDFEVRQRVACLTLNRPASGNAITASLARALLDAALEISGRRDVGTVLLSGTGRMFCAGGDIHAFADAAGGLDHAIHEIVTSLHMAQSIFARMSAPLVVAVNGAAAGGGFSLAIGADFTLAAESASFRTAYTAIGLSGDAGITYTLPRLIGLRRARELLLTNRTLSASEALAWGLIDRVCPDADLAKAAQDFAGELAAGAPLASAACKNLLLDSFGASWEQQLASEAQWMTSLARTQDVQQAVVSFLEKRRPSFVGR</sequence>
<reference evidence="1 2" key="1">
    <citation type="submission" date="2019-01" db="EMBL/GenBank/DDBJ databases">
        <title>Genomic insights into a novel species Rhodoferax sp.</title>
        <authorList>
            <person name="Jin L."/>
        </authorList>
    </citation>
    <scope>NUCLEOTIDE SEQUENCE [LARGE SCALE GENOMIC DNA]</scope>
    <source>
        <strain evidence="1 2">CHu59-6-5</strain>
    </source>
</reference>
<keyword evidence="2" id="KW-1185">Reference proteome</keyword>
<dbReference type="PANTHER" id="PTHR11941:SF133">
    <property type="entry name" value="1,2-EPOXYPHENYLACETYL-COA ISOMERASE"/>
    <property type="match status" value="1"/>
</dbReference>
<dbReference type="Gene3D" id="3.90.226.10">
    <property type="entry name" value="2-enoyl-CoA Hydratase, Chain A, domain 1"/>
    <property type="match status" value="1"/>
</dbReference>
<dbReference type="KEGG" id="rhf:EUB48_15340"/>
<evidence type="ECO:0000313" key="1">
    <source>
        <dbReference type="EMBL" id="QDL38508.1"/>
    </source>
</evidence>
<dbReference type="CDD" id="cd06558">
    <property type="entry name" value="crotonase-like"/>
    <property type="match status" value="1"/>
</dbReference>
<proteinExistence type="predicted"/>
<dbReference type="RefSeq" id="WP_142819955.1">
    <property type="nucleotide sequence ID" value="NZ_CP035503.1"/>
</dbReference>
<dbReference type="OrthoDB" id="9807606at2"/>
<dbReference type="Proteomes" id="UP000316798">
    <property type="component" value="Chromosome"/>
</dbReference>
<dbReference type="InterPro" id="IPR001753">
    <property type="entry name" value="Enoyl-CoA_hydra/iso"/>
</dbReference>
<dbReference type="EMBL" id="CP035503">
    <property type="protein sequence ID" value="QDL38508.1"/>
    <property type="molecule type" value="Genomic_DNA"/>
</dbReference>
<gene>
    <name evidence="1" type="ORF">EUB48_15340</name>
</gene>
<dbReference type="InterPro" id="IPR029045">
    <property type="entry name" value="ClpP/crotonase-like_dom_sf"/>
</dbReference>
<dbReference type="PANTHER" id="PTHR11941">
    <property type="entry name" value="ENOYL-COA HYDRATASE-RELATED"/>
    <property type="match status" value="1"/>
</dbReference>